<sequence>MKSFNFKGVPTKTWVRIIGLFFILINQVSVSIFEFQLLPFGDAEIYEGVSTILTLVISIFAGWKNNSLTAEAQYADNVLKDMKGENK</sequence>
<evidence type="ECO:0000256" key="5">
    <source>
        <dbReference type="SAM" id="Phobius"/>
    </source>
</evidence>
<evidence type="ECO:0000256" key="3">
    <source>
        <dbReference type="ARBA" id="ARBA00022989"/>
    </source>
</evidence>
<comment type="caution">
    <text evidence="6">The sequence shown here is derived from an EMBL/GenBank/DDBJ whole genome shotgun (WGS) entry which is preliminary data.</text>
</comment>
<name>A0ABW4NMK5_9LACT</name>
<dbReference type="RefSeq" id="WP_058918450.1">
    <property type="nucleotide sequence ID" value="NZ_JBHSQC010000025.1"/>
</dbReference>
<comment type="subcellular location">
    <subcellularLocation>
        <location evidence="1">Membrane</location>
    </subcellularLocation>
</comment>
<keyword evidence="7" id="KW-1185">Reference proteome</keyword>
<protein>
    <submittedName>
        <fullName evidence="6">Phage holin</fullName>
    </submittedName>
</protein>
<keyword evidence="3 5" id="KW-1133">Transmembrane helix</keyword>
<feature type="transmembrane region" description="Helical" evidence="5">
    <location>
        <begin position="14"/>
        <end position="33"/>
    </location>
</feature>
<gene>
    <name evidence="6" type="ORF">ACFSBK_05730</name>
</gene>
<evidence type="ECO:0000313" key="7">
    <source>
        <dbReference type="Proteomes" id="UP001597285"/>
    </source>
</evidence>
<dbReference type="Pfam" id="PF04688">
    <property type="entry name" value="Holin_SPP1"/>
    <property type="match status" value="1"/>
</dbReference>
<accession>A0ABW4NMK5</accession>
<evidence type="ECO:0000313" key="6">
    <source>
        <dbReference type="EMBL" id="MFD1799348.1"/>
    </source>
</evidence>
<dbReference type="InterPro" id="IPR006479">
    <property type="entry name" value="Holin"/>
</dbReference>
<keyword evidence="2 5" id="KW-0812">Transmembrane</keyword>
<evidence type="ECO:0000256" key="4">
    <source>
        <dbReference type="ARBA" id="ARBA00023136"/>
    </source>
</evidence>
<dbReference type="Proteomes" id="UP001597285">
    <property type="component" value="Unassembled WGS sequence"/>
</dbReference>
<reference evidence="7" key="1">
    <citation type="journal article" date="2019" name="Int. J. Syst. Evol. Microbiol.">
        <title>The Global Catalogue of Microorganisms (GCM) 10K type strain sequencing project: providing services to taxonomists for standard genome sequencing and annotation.</title>
        <authorList>
            <consortium name="The Broad Institute Genomics Platform"/>
            <consortium name="The Broad Institute Genome Sequencing Center for Infectious Disease"/>
            <person name="Wu L."/>
            <person name="Ma J."/>
        </authorList>
    </citation>
    <scope>NUCLEOTIDE SEQUENCE [LARGE SCALE GENOMIC DNA]</scope>
    <source>
        <strain evidence="7">KCTC 42143</strain>
    </source>
</reference>
<dbReference type="EMBL" id="JBHUFF010000013">
    <property type="protein sequence ID" value="MFD1799348.1"/>
    <property type="molecule type" value="Genomic_DNA"/>
</dbReference>
<proteinExistence type="predicted"/>
<organism evidence="6 7">
    <name type="scientific">Carnobacterium antarcticum</name>
    <dbReference type="NCBI Taxonomy" id="2126436"/>
    <lineage>
        <taxon>Bacteria</taxon>
        <taxon>Bacillati</taxon>
        <taxon>Bacillota</taxon>
        <taxon>Bacilli</taxon>
        <taxon>Lactobacillales</taxon>
        <taxon>Carnobacteriaceae</taxon>
        <taxon>Carnobacterium</taxon>
    </lineage>
</organism>
<feature type="transmembrane region" description="Helical" evidence="5">
    <location>
        <begin position="45"/>
        <end position="63"/>
    </location>
</feature>
<evidence type="ECO:0000256" key="1">
    <source>
        <dbReference type="ARBA" id="ARBA00004370"/>
    </source>
</evidence>
<evidence type="ECO:0000256" key="2">
    <source>
        <dbReference type="ARBA" id="ARBA00022692"/>
    </source>
</evidence>
<keyword evidence="4 5" id="KW-0472">Membrane</keyword>